<dbReference type="InterPro" id="IPR009057">
    <property type="entry name" value="Homeodomain-like_sf"/>
</dbReference>
<dbReference type="InterPro" id="IPR023772">
    <property type="entry name" value="DNA-bd_HTH_TetR-type_CS"/>
</dbReference>
<dbReference type="EMBL" id="FQUO01000009">
    <property type="protein sequence ID" value="SHF56560.1"/>
    <property type="molecule type" value="Genomic_DNA"/>
</dbReference>
<keyword evidence="5" id="KW-1185">Reference proteome</keyword>
<dbReference type="PANTHER" id="PTHR43479">
    <property type="entry name" value="ACREF/ENVCD OPERON REPRESSOR-RELATED"/>
    <property type="match status" value="1"/>
</dbReference>
<evidence type="ECO:0000313" key="5">
    <source>
        <dbReference type="Proteomes" id="UP000184368"/>
    </source>
</evidence>
<dbReference type="Pfam" id="PF00440">
    <property type="entry name" value="TetR_N"/>
    <property type="match status" value="1"/>
</dbReference>
<dbReference type="Proteomes" id="UP000184368">
    <property type="component" value="Unassembled WGS sequence"/>
</dbReference>
<dbReference type="InterPro" id="IPR001647">
    <property type="entry name" value="HTH_TetR"/>
</dbReference>
<dbReference type="InterPro" id="IPR036271">
    <property type="entry name" value="Tet_transcr_reg_TetR-rel_C_sf"/>
</dbReference>
<feature type="DNA-binding region" description="H-T-H motif" evidence="2">
    <location>
        <begin position="27"/>
        <end position="46"/>
    </location>
</feature>
<evidence type="ECO:0000313" key="4">
    <source>
        <dbReference type="EMBL" id="SHF56560.1"/>
    </source>
</evidence>
<dbReference type="SUPFAM" id="SSF48498">
    <property type="entry name" value="Tetracyclin repressor-like, C-terminal domain"/>
    <property type="match status" value="1"/>
</dbReference>
<dbReference type="STRING" id="1302690.BUE76_08295"/>
<sequence>MSQDQKRDAIIEAALKRFAHFGVAKTTMSEIGADLAISKASLYYYFPDKINLYAAVLLHIIHEAEQAYGPLVDQEPDPFKAMDALLKHRTEFIIKYYNVISFIRSKHDIPEELKPVFGSVHASELSRMRKMVEKGVASGRFRVADVADMGSLLFECLEGLRMMYLEQASSFFPTPEQFHNLLKREQQLSQIFFNGLTV</sequence>
<dbReference type="OrthoDB" id="9802802at2"/>
<accession>A0A1M5CPB9</accession>
<dbReference type="PROSITE" id="PS01081">
    <property type="entry name" value="HTH_TETR_1"/>
    <property type="match status" value="1"/>
</dbReference>
<evidence type="ECO:0000256" key="1">
    <source>
        <dbReference type="ARBA" id="ARBA00023125"/>
    </source>
</evidence>
<dbReference type="RefSeq" id="WP_073044054.1">
    <property type="nucleotide sequence ID" value="NZ_FQUO01000009.1"/>
</dbReference>
<name>A0A1M5CPB9_9BACT</name>
<organism evidence="4 5">
    <name type="scientific">Cnuella takakiae</name>
    <dbReference type="NCBI Taxonomy" id="1302690"/>
    <lineage>
        <taxon>Bacteria</taxon>
        <taxon>Pseudomonadati</taxon>
        <taxon>Bacteroidota</taxon>
        <taxon>Chitinophagia</taxon>
        <taxon>Chitinophagales</taxon>
        <taxon>Chitinophagaceae</taxon>
        <taxon>Cnuella</taxon>
    </lineage>
</organism>
<dbReference type="PANTHER" id="PTHR43479:SF11">
    <property type="entry name" value="ACREF_ENVCD OPERON REPRESSOR-RELATED"/>
    <property type="match status" value="1"/>
</dbReference>
<reference evidence="4 5" key="1">
    <citation type="submission" date="2016-11" db="EMBL/GenBank/DDBJ databases">
        <authorList>
            <person name="Jaros S."/>
            <person name="Januszkiewicz K."/>
            <person name="Wedrychowicz H."/>
        </authorList>
    </citation>
    <scope>NUCLEOTIDE SEQUENCE [LARGE SCALE GENOMIC DNA]</scope>
    <source>
        <strain evidence="4 5">DSM 26897</strain>
    </source>
</reference>
<keyword evidence="1 2" id="KW-0238">DNA-binding</keyword>
<protein>
    <submittedName>
        <fullName evidence="4">Transcriptional regulator, TetR family</fullName>
    </submittedName>
</protein>
<evidence type="ECO:0000259" key="3">
    <source>
        <dbReference type="PROSITE" id="PS50977"/>
    </source>
</evidence>
<dbReference type="GO" id="GO:0003677">
    <property type="term" value="F:DNA binding"/>
    <property type="evidence" value="ECO:0007669"/>
    <property type="project" value="UniProtKB-UniRule"/>
</dbReference>
<dbReference type="Gene3D" id="1.10.357.10">
    <property type="entry name" value="Tetracycline Repressor, domain 2"/>
    <property type="match status" value="1"/>
</dbReference>
<dbReference type="PRINTS" id="PR00455">
    <property type="entry name" value="HTHTETR"/>
</dbReference>
<dbReference type="PROSITE" id="PS50977">
    <property type="entry name" value="HTH_TETR_2"/>
    <property type="match status" value="1"/>
</dbReference>
<dbReference type="Gene3D" id="1.10.10.60">
    <property type="entry name" value="Homeodomain-like"/>
    <property type="match status" value="1"/>
</dbReference>
<dbReference type="InterPro" id="IPR050624">
    <property type="entry name" value="HTH-type_Tx_Regulator"/>
</dbReference>
<proteinExistence type="predicted"/>
<gene>
    <name evidence="4" type="ORF">SAMN05444008_109158</name>
</gene>
<evidence type="ECO:0000256" key="2">
    <source>
        <dbReference type="PROSITE-ProRule" id="PRU00335"/>
    </source>
</evidence>
<dbReference type="SUPFAM" id="SSF46689">
    <property type="entry name" value="Homeodomain-like"/>
    <property type="match status" value="1"/>
</dbReference>
<dbReference type="AlphaFoldDB" id="A0A1M5CPB9"/>
<feature type="domain" description="HTH tetR-type" evidence="3">
    <location>
        <begin position="4"/>
        <end position="64"/>
    </location>
</feature>